<name>A0ABM0JE31_APLCA</name>
<organism evidence="9 10">
    <name type="scientific">Aplysia californica</name>
    <name type="common">California sea hare</name>
    <dbReference type="NCBI Taxonomy" id="6500"/>
    <lineage>
        <taxon>Eukaryota</taxon>
        <taxon>Metazoa</taxon>
        <taxon>Spiralia</taxon>
        <taxon>Lophotrochozoa</taxon>
        <taxon>Mollusca</taxon>
        <taxon>Gastropoda</taxon>
        <taxon>Heterobranchia</taxon>
        <taxon>Euthyneura</taxon>
        <taxon>Tectipleura</taxon>
        <taxon>Aplysiida</taxon>
        <taxon>Aplysioidea</taxon>
        <taxon>Aplysiidae</taxon>
        <taxon>Aplysia</taxon>
    </lineage>
</organism>
<evidence type="ECO:0000256" key="8">
    <source>
        <dbReference type="SAM" id="MobiDB-lite"/>
    </source>
</evidence>
<keyword evidence="4" id="KW-0496">Mitochondrion</keyword>
<comment type="subcellular location">
    <subcellularLocation>
        <location evidence="1">Mitochondrion</location>
    </subcellularLocation>
</comment>
<comment type="similarity">
    <text evidence="2">Belongs to the mitochondrion-specific ribosomal protein mL50 family.</text>
</comment>
<feature type="region of interest" description="Disordered" evidence="8">
    <location>
        <begin position="240"/>
        <end position="274"/>
    </location>
</feature>
<dbReference type="PANTHER" id="PTHR31542">
    <property type="entry name" value="39A RIBOSOMAL PROTEIN L50, MITOCHONDRIAL"/>
    <property type="match status" value="1"/>
</dbReference>
<keyword evidence="3 10" id="KW-0689">Ribosomal protein</keyword>
<dbReference type="Proteomes" id="UP000694888">
    <property type="component" value="Unplaced"/>
</dbReference>
<evidence type="ECO:0000256" key="6">
    <source>
        <dbReference type="ARBA" id="ARBA00035183"/>
    </source>
</evidence>
<dbReference type="Pfam" id="PF10501">
    <property type="entry name" value="Ribosomal_L50"/>
    <property type="match status" value="1"/>
</dbReference>
<accession>A0ABM0JE31</accession>
<protein>
    <recommendedName>
        <fullName evidence="6">Large ribosomal subunit protein mL50</fullName>
    </recommendedName>
    <alternativeName>
        <fullName evidence="7">39S ribosomal protein L50, mitochondrial</fullName>
    </alternativeName>
</protein>
<keyword evidence="9" id="KW-1185">Reference proteome</keyword>
<dbReference type="GeneID" id="101855702"/>
<evidence type="ECO:0000256" key="3">
    <source>
        <dbReference type="ARBA" id="ARBA00022980"/>
    </source>
</evidence>
<evidence type="ECO:0000256" key="4">
    <source>
        <dbReference type="ARBA" id="ARBA00023128"/>
    </source>
</evidence>
<dbReference type="GO" id="GO:0005840">
    <property type="term" value="C:ribosome"/>
    <property type="evidence" value="ECO:0007669"/>
    <property type="project" value="UniProtKB-KW"/>
</dbReference>
<dbReference type="PANTHER" id="PTHR31542:SF1">
    <property type="entry name" value="LARGE RIBOSOMAL SUBUNIT PROTEIN ML50"/>
    <property type="match status" value="1"/>
</dbReference>
<evidence type="ECO:0000313" key="10">
    <source>
        <dbReference type="RefSeq" id="XP_005091575.1"/>
    </source>
</evidence>
<dbReference type="InterPro" id="IPR018305">
    <property type="entry name" value="Ribosomal_m50"/>
</dbReference>
<keyword evidence="5" id="KW-0687">Ribonucleoprotein</keyword>
<proteinExistence type="inferred from homology"/>
<evidence type="ECO:0000256" key="2">
    <source>
        <dbReference type="ARBA" id="ARBA00008860"/>
    </source>
</evidence>
<evidence type="ECO:0000313" key="9">
    <source>
        <dbReference type="Proteomes" id="UP000694888"/>
    </source>
</evidence>
<gene>
    <name evidence="10" type="primary">LOC101855702</name>
</gene>
<dbReference type="RefSeq" id="XP_005091575.1">
    <property type="nucleotide sequence ID" value="XM_005091518.3"/>
</dbReference>
<evidence type="ECO:0000256" key="5">
    <source>
        <dbReference type="ARBA" id="ARBA00023274"/>
    </source>
</evidence>
<sequence length="274" mass="31061">MATTMNKAVLGLRATGIFQGRSNKCLTWSIAQRSASWTKFFRGSKSKDDDEDKEVLEVKPRKVSLADGPTTAARLGSLEKKIGVVSVRGYSPPQEVEGKILSTAKSLVGSDVSTDFRLDDRMLRFKLLTSLMQEFDHSIPNTELTAMSTLSDVITFFSTPVRDRSSYEDMSTLNLPKNLHIQLEPLRFSADSDTFFDGKTAFPDRPTVVSSLKYSRKFKGNEGESRNQPSLTNFEKEKMLQEDREIRRRDILPSEGRKRRPNTHRQIETEVPFI</sequence>
<reference evidence="10" key="1">
    <citation type="submission" date="2025-08" db="UniProtKB">
        <authorList>
            <consortium name="RefSeq"/>
        </authorList>
    </citation>
    <scope>IDENTIFICATION</scope>
</reference>
<evidence type="ECO:0000256" key="7">
    <source>
        <dbReference type="ARBA" id="ARBA00035398"/>
    </source>
</evidence>
<evidence type="ECO:0000256" key="1">
    <source>
        <dbReference type="ARBA" id="ARBA00004173"/>
    </source>
</evidence>
<feature type="compositionally biased region" description="Basic and acidic residues" evidence="8">
    <location>
        <begin position="240"/>
        <end position="256"/>
    </location>
</feature>